<dbReference type="Pfam" id="PF02545">
    <property type="entry name" value="Maf"/>
    <property type="match status" value="1"/>
</dbReference>
<comment type="catalytic activity">
    <reaction evidence="5">
        <text>N(7)-methyl-GTP + H2O = N(7)-methyl-GMP + diphosphate + H(+)</text>
        <dbReference type="Rhea" id="RHEA:58744"/>
        <dbReference type="ChEBI" id="CHEBI:15377"/>
        <dbReference type="ChEBI" id="CHEBI:15378"/>
        <dbReference type="ChEBI" id="CHEBI:33019"/>
        <dbReference type="ChEBI" id="CHEBI:58285"/>
        <dbReference type="ChEBI" id="CHEBI:87133"/>
    </reaction>
</comment>
<evidence type="ECO:0000256" key="4">
    <source>
        <dbReference type="ARBA" id="ARBA00023080"/>
    </source>
</evidence>
<keyword evidence="7" id="KW-1185">Reference proteome</keyword>
<keyword evidence="3 5" id="KW-0378">Hydrolase</keyword>
<dbReference type="InterPro" id="IPR003697">
    <property type="entry name" value="Maf-like"/>
</dbReference>
<comment type="caution">
    <text evidence="6">The sequence shown here is derived from an EMBL/GenBank/DDBJ whole genome shotgun (WGS) entry which is preliminary data.</text>
</comment>
<accession>A0ABU7YWL5</accession>
<dbReference type="InterPro" id="IPR029001">
    <property type="entry name" value="ITPase-like_fam"/>
</dbReference>
<dbReference type="EC" id="3.6.1.-" evidence="5"/>
<evidence type="ECO:0000256" key="1">
    <source>
        <dbReference type="ARBA" id="ARBA00004496"/>
    </source>
</evidence>
<proteinExistence type="inferred from homology"/>
<evidence type="ECO:0000256" key="5">
    <source>
        <dbReference type="HAMAP-Rule" id="MF_00528"/>
    </source>
</evidence>
<dbReference type="EMBL" id="JAXGFP010000002">
    <property type="protein sequence ID" value="MEG3183306.1"/>
    <property type="molecule type" value="Genomic_DNA"/>
</dbReference>
<evidence type="ECO:0000256" key="2">
    <source>
        <dbReference type="ARBA" id="ARBA00022490"/>
    </source>
</evidence>
<dbReference type="Proteomes" id="UP001355056">
    <property type="component" value="Unassembled WGS sequence"/>
</dbReference>
<feature type="site" description="Important for substrate specificity" evidence="5">
    <location>
        <position position="73"/>
    </location>
</feature>
<reference evidence="6 7" key="1">
    <citation type="journal article" date="2016" name="Int. J. Syst. Evol. Microbiol.">
        <title>Lysobacter erysipheiresistens sp. nov., an antagonist of powdery mildew, isolated from tobacco-cultivated soil.</title>
        <authorList>
            <person name="Xie B."/>
            <person name="Li T."/>
            <person name="Lin X."/>
            <person name="Wang C.J."/>
            <person name="Chen Y.J."/>
            <person name="Liu W.J."/>
            <person name="Zhao Z.W."/>
        </authorList>
    </citation>
    <scope>NUCLEOTIDE SEQUENCE [LARGE SCALE GENOMIC DNA]</scope>
    <source>
        <strain evidence="6 7">RS-LYSO-3</strain>
    </source>
</reference>
<dbReference type="RefSeq" id="WP_332615158.1">
    <property type="nucleotide sequence ID" value="NZ_JAXGFP010000002.1"/>
</dbReference>
<dbReference type="HAMAP" id="MF_00528">
    <property type="entry name" value="Maf"/>
    <property type="match status" value="1"/>
</dbReference>
<dbReference type="GO" id="GO:0016787">
    <property type="term" value="F:hydrolase activity"/>
    <property type="evidence" value="ECO:0007669"/>
    <property type="project" value="UniProtKB-KW"/>
</dbReference>
<feature type="site" description="Important for substrate specificity" evidence="5">
    <location>
        <position position="155"/>
    </location>
</feature>
<evidence type="ECO:0000313" key="7">
    <source>
        <dbReference type="Proteomes" id="UP001355056"/>
    </source>
</evidence>
<comment type="cofactor">
    <cofactor evidence="5">
        <name>a divalent metal cation</name>
        <dbReference type="ChEBI" id="CHEBI:60240"/>
    </cofactor>
</comment>
<comment type="subcellular location">
    <subcellularLocation>
        <location evidence="1 5">Cytoplasm</location>
    </subcellularLocation>
</comment>
<dbReference type="Gene3D" id="3.90.950.10">
    <property type="match status" value="1"/>
</dbReference>
<protein>
    <recommendedName>
        <fullName evidence="5">7-methyl-GTP pyrophosphatase</fullName>
        <shortName evidence="5">m(7)GTP pyrophosphatase</shortName>
        <ecNumber evidence="5">3.6.1.-</ecNumber>
    </recommendedName>
</protein>
<name>A0ABU7YWL5_9GAMM</name>
<comment type="caution">
    <text evidence="5">Lacks conserved residue(s) required for the propagation of feature annotation.</text>
</comment>
<comment type="similarity">
    <text evidence="5">Belongs to the Maf family. YceF subfamily.</text>
</comment>
<dbReference type="PANTHER" id="PTHR43213:SF10">
    <property type="entry name" value="7-METHYL-GTP PYROPHOSPHATASE"/>
    <property type="match status" value="1"/>
</dbReference>
<dbReference type="CDD" id="cd00555">
    <property type="entry name" value="Maf"/>
    <property type="match status" value="1"/>
</dbReference>
<evidence type="ECO:0000256" key="3">
    <source>
        <dbReference type="ARBA" id="ARBA00022801"/>
    </source>
</evidence>
<dbReference type="PIRSF" id="PIRSF006305">
    <property type="entry name" value="Maf"/>
    <property type="match status" value="1"/>
</dbReference>
<dbReference type="SUPFAM" id="SSF52972">
    <property type="entry name" value="ITPase-like"/>
    <property type="match status" value="1"/>
</dbReference>
<dbReference type="NCBIfam" id="TIGR00172">
    <property type="entry name" value="maf"/>
    <property type="match status" value="1"/>
</dbReference>
<evidence type="ECO:0000313" key="6">
    <source>
        <dbReference type="EMBL" id="MEG3183306.1"/>
    </source>
</evidence>
<organism evidence="6 7">
    <name type="scientific">Novilysobacter erysipheiresistens</name>
    <dbReference type="NCBI Taxonomy" id="1749332"/>
    <lineage>
        <taxon>Bacteria</taxon>
        <taxon>Pseudomonadati</taxon>
        <taxon>Pseudomonadota</taxon>
        <taxon>Gammaproteobacteria</taxon>
        <taxon>Lysobacterales</taxon>
        <taxon>Lysobacteraceae</taxon>
        <taxon>Novilysobacter</taxon>
    </lineage>
</organism>
<comment type="function">
    <text evidence="5">Nucleoside triphosphate pyrophosphatase that hydrolyzes 7-methyl-GTP (m(7)GTP). May have a dual role in cell division arrest and in preventing the incorporation of modified nucleotides into cellular nucleic acids.</text>
</comment>
<keyword evidence="2 5" id="KW-0963">Cytoplasm</keyword>
<feature type="active site" description="Proton acceptor" evidence="5">
    <location>
        <position position="72"/>
    </location>
</feature>
<sequence>MASPSRLILASTSIYRRELLARLRLPFETARPETDESPSPGDPPDELARRLAIAKARAIAEREPDAWVIGSDQVAELDGRCLGKPGNREGAIAQLTAMSGRTVAFRTGLGLCCGERLLTALDTTTVRFRMLRADEIARYVDAEQPLDCAGSFKCEGLGISLFESIESRDPTALVGLPLIETARLLREAGFMVP</sequence>
<dbReference type="PANTHER" id="PTHR43213">
    <property type="entry name" value="BIFUNCTIONAL DTTP/UTP PYROPHOSPHATASE/METHYLTRANSFERASE PROTEIN-RELATED"/>
    <property type="match status" value="1"/>
</dbReference>
<keyword evidence="4 5" id="KW-0546">Nucleotide metabolism</keyword>
<feature type="site" description="Important for substrate specificity" evidence="5">
    <location>
        <position position="15"/>
    </location>
</feature>
<gene>
    <name evidence="6" type="ORF">SNE34_04670</name>
</gene>